<gene>
    <name evidence="7" type="ORF">ACJRO7_030928</name>
</gene>
<dbReference type="GO" id="GO:0008270">
    <property type="term" value="F:zinc ion binding"/>
    <property type="evidence" value="ECO:0007669"/>
    <property type="project" value="UniProtKB-KW"/>
</dbReference>
<feature type="compositionally biased region" description="Basic residues" evidence="5">
    <location>
        <begin position="665"/>
        <end position="678"/>
    </location>
</feature>
<evidence type="ECO:0000313" key="8">
    <source>
        <dbReference type="Proteomes" id="UP001634007"/>
    </source>
</evidence>
<dbReference type="PROSITE" id="PS50966">
    <property type="entry name" value="ZF_SWIM"/>
    <property type="match status" value="1"/>
</dbReference>
<keyword evidence="3" id="KW-0862">Zinc</keyword>
<dbReference type="InterPro" id="IPR004332">
    <property type="entry name" value="Transposase_MuDR"/>
</dbReference>
<accession>A0ABD3JKH1</accession>
<dbReference type="Pfam" id="PF10551">
    <property type="entry name" value="MULE"/>
    <property type="match status" value="1"/>
</dbReference>
<protein>
    <recommendedName>
        <fullName evidence="6">SWIM-type domain-containing protein</fullName>
    </recommendedName>
</protein>
<dbReference type="InterPro" id="IPR007527">
    <property type="entry name" value="Znf_SWIM"/>
</dbReference>
<evidence type="ECO:0000259" key="6">
    <source>
        <dbReference type="PROSITE" id="PS50966"/>
    </source>
</evidence>
<proteinExistence type="predicted"/>
<evidence type="ECO:0000256" key="1">
    <source>
        <dbReference type="ARBA" id="ARBA00022723"/>
    </source>
</evidence>
<evidence type="ECO:0000256" key="2">
    <source>
        <dbReference type="ARBA" id="ARBA00022771"/>
    </source>
</evidence>
<keyword evidence="8" id="KW-1185">Reference proteome</keyword>
<name>A0ABD3JKH1_EUCGL</name>
<comment type="caution">
    <text evidence="7">The sequence shown here is derived from an EMBL/GenBank/DDBJ whole genome shotgun (WGS) entry which is preliminary data.</text>
</comment>
<organism evidence="7 8">
    <name type="scientific">Eucalyptus globulus</name>
    <name type="common">Tasmanian blue gum</name>
    <dbReference type="NCBI Taxonomy" id="34317"/>
    <lineage>
        <taxon>Eukaryota</taxon>
        <taxon>Viridiplantae</taxon>
        <taxon>Streptophyta</taxon>
        <taxon>Embryophyta</taxon>
        <taxon>Tracheophyta</taxon>
        <taxon>Spermatophyta</taxon>
        <taxon>Magnoliopsida</taxon>
        <taxon>eudicotyledons</taxon>
        <taxon>Gunneridae</taxon>
        <taxon>Pentapetalae</taxon>
        <taxon>rosids</taxon>
        <taxon>malvids</taxon>
        <taxon>Myrtales</taxon>
        <taxon>Myrtaceae</taxon>
        <taxon>Myrtoideae</taxon>
        <taxon>Eucalypteae</taxon>
        <taxon>Eucalyptus</taxon>
    </lineage>
</organism>
<dbReference type="PANTHER" id="PTHR31973">
    <property type="entry name" value="POLYPROTEIN, PUTATIVE-RELATED"/>
    <property type="match status" value="1"/>
</dbReference>
<feature type="compositionally biased region" description="Polar residues" evidence="5">
    <location>
        <begin position="645"/>
        <end position="664"/>
    </location>
</feature>
<evidence type="ECO:0000313" key="7">
    <source>
        <dbReference type="EMBL" id="KAL3725962.1"/>
    </source>
</evidence>
<dbReference type="InterPro" id="IPR006564">
    <property type="entry name" value="Znf_PMZ"/>
</dbReference>
<sequence>MEFCGRFTKNLILGEPSGALVPSQPLDVDNAVDLVAGYETEYYETDANESLGSDTEVGDDDFTRRRSRFPRYDPNCVVPEFTVAMAFDSSRQFKDALIKYSVAERREIKFIKNEKKVVRAKCANESCPWKISGSIDARSGSFHVKTYHSEHTCSIRFKNRRVTSSWLANHYLPTIRAMPTIKTIAFNELIKEQLGLDVSIVQCTKAKLHAYKVLMGNYKKEYAKLWDYAEELRERNPGSTITLKVEKPDMQSKALFERMYICFAACKKGFLGGCRKVVGLDGCFLKGICQGQILCAVGRDANDQMFPIAWAVVKVESGDTWTWFLTNLIYDLNILNTYGRGWVFISDKQKGLLQAVAALLPAAKHRMCARHIYANWGKKYKGIQMQRLFWQCAKSSTMPEYDEHSQALKKISPAAYHDLVQTEPKHWSRAFFTTDVKCDIVDNNLCEAFNGRILHARCKSIYSMLEEMRIMIMTRMHTQRDACAKWKRNCSPRILRKLEENRVSAIYCQVIWNGDIGYEVMDKGNKYVVDVLKRECSCRKWQLTGIPCPHAISAINHRQEDMYEYIDECYKKAKFLAAYENMMMPIQGEKFWKKTHREPPEPLPARVKPGRRKQKRLREEGEVASGTKMSRIGMKMTCRTCSRPGHNSSTCPIKKTGSTSSQKQFSRRKISVQKRTHKGVGGSGGSTKVNAYVHGKRRTRKGASSSGGSIDVNPSIHETV</sequence>
<dbReference type="InterPro" id="IPR018289">
    <property type="entry name" value="MULE_transposase_dom"/>
</dbReference>
<keyword evidence="1" id="KW-0479">Metal-binding</keyword>
<feature type="domain" description="SWIM-type" evidence="6">
    <location>
        <begin position="527"/>
        <end position="559"/>
    </location>
</feature>
<reference evidence="7 8" key="1">
    <citation type="submission" date="2024-11" db="EMBL/GenBank/DDBJ databases">
        <title>Chromosome-level genome assembly of Eucalyptus globulus Labill. provides insights into its genome evolution.</title>
        <authorList>
            <person name="Li X."/>
        </authorList>
    </citation>
    <scope>NUCLEOTIDE SEQUENCE [LARGE SCALE GENOMIC DNA]</scope>
    <source>
        <strain evidence="7">CL2024</strain>
        <tissue evidence="7">Fresh tender leaves</tissue>
    </source>
</reference>
<evidence type="ECO:0000256" key="4">
    <source>
        <dbReference type="PROSITE-ProRule" id="PRU00325"/>
    </source>
</evidence>
<dbReference type="Pfam" id="PF03108">
    <property type="entry name" value="DBD_Tnp_Mut"/>
    <property type="match status" value="1"/>
</dbReference>
<evidence type="ECO:0000256" key="5">
    <source>
        <dbReference type="SAM" id="MobiDB-lite"/>
    </source>
</evidence>
<feature type="region of interest" description="Disordered" evidence="5">
    <location>
        <begin position="596"/>
        <end position="720"/>
    </location>
</feature>
<keyword evidence="2 4" id="KW-0863">Zinc-finger</keyword>
<evidence type="ECO:0000256" key="3">
    <source>
        <dbReference type="ARBA" id="ARBA00022833"/>
    </source>
</evidence>
<dbReference type="Proteomes" id="UP001634007">
    <property type="component" value="Unassembled WGS sequence"/>
</dbReference>
<dbReference type="AlphaFoldDB" id="A0ABD3JKH1"/>
<dbReference type="PANTHER" id="PTHR31973:SF189">
    <property type="entry name" value="TRANSPOSASE, MUDR, PLANT, MULE TRANSPOSASE DOMAIN PROTEIN-RELATED"/>
    <property type="match status" value="1"/>
</dbReference>
<dbReference type="SMART" id="SM00575">
    <property type="entry name" value="ZnF_PMZ"/>
    <property type="match status" value="1"/>
</dbReference>
<dbReference type="EMBL" id="JBJKBG010000008">
    <property type="protein sequence ID" value="KAL3725962.1"/>
    <property type="molecule type" value="Genomic_DNA"/>
</dbReference>
<dbReference type="Pfam" id="PF04434">
    <property type="entry name" value="SWIM"/>
    <property type="match status" value="1"/>
</dbReference>